<keyword evidence="17" id="KW-1185">Reference proteome</keyword>
<name>A0A7M7LRR6_NASVI</name>
<dbReference type="InterPro" id="IPR050196">
    <property type="entry name" value="Cytochrome_P450_Monoox"/>
</dbReference>
<dbReference type="AlphaFoldDB" id="A0A7M7LRR6"/>
<evidence type="ECO:0000313" key="17">
    <source>
        <dbReference type="Proteomes" id="UP000002358"/>
    </source>
</evidence>
<dbReference type="EnsemblMetazoa" id="XM_008215137">
    <property type="protein sequence ID" value="XP_008213359"/>
    <property type="gene ID" value="LOC100120031"/>
</dbReference>
<evidence type="ECO:0000256" key="3">
    <source>
        <dbReference type="ARBA" id="ARBA00004174"/>
    </source>
</evidence>
<dbReference type="InParanoid" id="A0A7M7LRR6"/>
<evidence type="ECO:0000256" key="14">
    <source>
        <dbReference type="PIRSR" id="PIRSR602403-1"/>
    </source>
</evidence>
<dbReference type="SUPFAM" id="SSF48264">
    <property type="entry name" value="Cytochrome P450"/>
    <property type="match status" value="1"/>
</dbReference>
<dbReference type="InterPro" id="IPR002403">
    <property type="entry name" value="Cyt_P450_E_grp-IV"/>
</dbReference>
<dbReference type="PRINTS" id="PR00465">
    <property type="entry name" value="EP450IV"/>
</dbReference>
<keyword evidence="7 14" id="KW-0479">Metal-binding</keyword>
<reference evidence="16" key="1">
    <citation type="submission" date="2021-01" db="UniProtKB">
        <authorList>
            <consortium name="EnsemblMetazoa"/>
        </authorList>
    </citation>
    <scope>IDENTIFICATION</scope>
</reference>
<dbReference type="OrthoDB" id="1470350at2759"/>
<organism evidence="16 17">
    <name type="scientific">Nasonia vitripennis</name>
    <name type="common">Parasitic wasp</name>
    <dbReference type="NCBI Taxonomy" id="7425"/>
    <lineage>
        <taxon>Eukaryota</taxon>
        <taxon>Metazoa</taxon>
        <taxon>Ecdysozoa</taxon>
        <taxon>Arthropoda</taxon>
        <taxon>Hexapoda</taxon>
        <taxon>Insecta</taxon>
        <taxon>Pterygota</taxon>
        <taxon>Neoptera</taxon>
        <taxon>Endopterygota</taxon>
        <taxon>Hymenoptera</taxon>
        <taxon>Apocrita</taxon>
        <taxon>Proctotrupomorpha</taxon>
        <taxon>Chalcidoidea</taxon>
        <taxon>Pteromalidae</taxon>
        <taxon>Pteromalinae</taxon>
        <taxon>Nasonia</taxon>
    </lineage>
</organism>
<keyword evidence="9" id="KW-0492">Microsome</keyword>
<dbReference type="InterPro" id="IPR001128">
    <property type="entry name" value="Cyt_P450"/>
</dbReference>
<keyword evidence="8" id="KW-0256">Endoplasmic reticulum</keyword>
<keyword evidence="10 15" id="KW-0560">Oxidoreductase</keyword>
<dbReference type="InterPro" id="IPR017972">
    <property type="entry name" value="Cyt_P450_CS"/>
</dbReference>
<evidence type="ECO:0000256" key="4">
    <source>
        <dbReference type="ARBA" id="ARBA00004406"/>
    </source>
</evidence>
<dbReference type="GO" id="GO:0005789">
    <property type="term" value="C:endoplasmic reticulum membrane"/>
    <property type="evidence" value="ECO:0007669"/>
    <property type="project" value="UniProtKB-SubCell"/>
</dbReference>
<dbReference type="GeneID" id="100120031"/>
<dbReference type="PANTHER" id="PTHR24291">
    <property type="entry name" value="CYTOCHROME P450 FAMILY 4"/>
    <property type="match status" value="1"/>
</dbReference>
<evidence type="ECO:0000256" key="5">
    <source>
        <dbReference type="ARBA" id="ARBA00010617"/>
    </source>
</evidence>
<dbReference type="RefSeq" id="XP_008213359.1">
    <property type="nucleotide sequence ID" value="XM_008215137.3"/>
</dbReference>
<dbReference type="GO" id="GO:0020037">
    <property type="term" value="F:heme binding"/>
    <property type="evidence" value="ECO:0007669"/>
    <property type="project" value="InterPro"/>
</dbReference>
<dbReference type="InterPro" id="IPR036396">
    <property type="entry name" value="Cyt_P450_sf"/>
</dbReference>
<dbReference type="PRINTS" id="PR00385">
    <property type="entry name" value="P450"/>
</dbReference>
<dbReference type="Gene3D" id="1.10.630.10">
    <property type="entry name" value="Cytochrome P450"/>
    <property type="match status" value="1"/>
</dbReference>
<evidence type="ECO:0000256" key="7">
    <source>
        <dbReference type="ARBA" id="ARBA00022723"/>
    </source>
</evidence>
<comment type="subcellular location">
    <subcellularLocation>
        <location evidence="4">Endoplasmic reticulum membrane</location>
        <topology evidence="4">Peripheral membrane protein</topology>
    </subcellularLocation>
    <subcellularLocation>
        <location evidence="3">Microsome membrane</location>
        <topology evidence="3">Peripheral membrane protein</topology>
    </subcellularLocation>
</comment>
<evidence type="ECO:0000256" key="2">
    <source>
        <dbReference type="ARBA" id="ARBA00003690"/>
    </source>
</evidence>
<evidence type="ECO:0008006" key="18">
    <source>
        <dbReference type="Google" id="ProtNLM"/>
    </source>
</evidence>
<evidence type="ECO:0000256" key="10">
    <source>
        <dbReference type="ARBA" id="ARBA00023002"/>
    </source>
</evidence>
<dbReference type="GO" id="GO:0004497">
    <property type="term" value="F:monooxygenase activity"/>
    <property type="evidence" value="ECO:0007669"/>
    <property type="project" value="UniProtKB-KW"/>
</dbReference>
<dbReference type="PANTHER" id="PTHR24291:SF189">
    <property type="entry name" value="CYTOCHROME P450 4C3-RELATED"/>
    <property type="match status" value="1"/>
</dbReference>
<proteinExistence type="inferred from homology"/>
<dbReference type="GO" id="GO:0005506">
    <property type="term" value="F:iron ion binding"/>
    <property type="evidence" value="ECO:0007669"/>
    <property type="project" value="InterPro"/>
</dbReference>
<comment type="cofactor">
    <cofactor evidence="1 14">
        <name>heme</name>
        <dbReference type="ChEBI" id="CHEBI:30413"/>
    </cofactor>
</comment>
<feature type="binding site" description="axial binding residue" evidence="14">
    <location>
        <position position="460"/>
    </location>
    <ligand>
        <name>heme</name>
        <dbReference type="ChEBI" id="CHEBI:30413"/>
    </ligand>
    <ligandPart>
        <name>Fe</name>
        <dbReference type="ChEBI" id="CHEBI:18248"/>
    </ligandPart>
</feature>
<evidence type="ECO:0000256" key="12">
    <source>
        <dbReference type="ARBA" id="ARBA00023033"/>
    </source>
</evidence>
<accession>A0A7M7LRR6</accession>
<dbReference type="GO" id="GO:0016705">
    <property type="term" value="F:oxidoreductase activity, acting on paired donors, with incorporation or reduction of molecular oxygen"/>
    <property type="evidence" value="ECO:0007669"/>
    <property type="project" value="InterPro"/>
</dbReference>
<dbReference type="Pfam" id="PF00067">
    <property type="entry name" value="p450"/>
    <property type="match status" value="1"/>
</dbReference>
<dbReference type="PROSITE" id="PS00086">
    <property type="entry name" value="CYTOCHROME_P450"/>
    <property type="match status" value="1"/>
</dbReference>
<keyword evidence="13" id="KW-0472">Membrane</keyword>
<evidence type="ECO:0000256" key="1">
    <source>
        <dbReference type="ARBA" id="ARBA00001971"/>
    </source>
</evidence>
<keyword evidence="6 14" id="KW-0349">Heme</keyword>
<evidence type="ECO:0000256" key="8">
    <source>
        <dbReference type="ARBA" id="ARBA00022824"/>
    </source>
</evidence>
<evidence type="ECO:0000256" key="11">
    <source>
        <dbReference type="ARBA" id="ARBA00023004"/>
    </source>
</evidence>
<evidence type="ECO:0000256" key="13">
    <source>
        <dbReference type="ARBA" id="ARBA00023136"/>
    </source>
</evidence>
<dbReference type="KEGG" id="nvi:100120031"/>
<keyword evidence="12 15" id="KW-0503">Monooxygenase</keyword>
<dbReference type="Proteomes" id="UP000002358">
    <property type="component" value="Chromosome 3"/>
</dbReference>
<evidence type="ECO:0000256" key="9">
    <source>
        <dbReference type="ARBA" id="ARBA00022848"/>
    </source>
</evidence>
<comment type="function">
    <text evidence="2">May be involved in the metabolism of insect hormones and in the breakdown of synthetic insecticides.</text>
</comment>
<protein>
    <recommendedName>
        <fullName evidence="18">Cytochrome P450</fullName>
    </recommendedName>
</protein>
<evidence type="ECO:0000313" key="16">
    <source>
        <dbReference type="EnsemblMetazoa" id="XP_008213359"/>
    </source>
</evidence>
<dbReference type="CDD" id="cd20628">
    <property type="entry name" value="CYP4"/>
    <property type="match status" value="1"/>
</dbReference>
<keyword evidence="11 14" id="KW-0408">Iron</keyword>
<evidence type="ECO:0000256" key="6">
    <source>
        <dbReference type="ARBA" id="ARBA00022617"/>
    </source>
</evidence>
<sequence length="516" mass="60157">MLFYIVLSALVAALVYFHISIRYSRQGRMLSKIPGPFSFPIIGSLHLFTDRTQRGLWITIRMITDTWYPICKGWAMGLPLLSVRHPDDLEVILSSQKACYKEFPYKYLRSWLNDGLLTNKGDTYRARRRMLTPAFHFNMLRRYVDIMNEQSGRLMTELRANGKEFVLDVLPIYADVSLNIIIESAMGIDLDKTDKKVIKDYKEAIEDMGIVLTYRMLRPYILDWMMTPFTEIGRKQIHALKVLREFTDKIIKERRKYHEMLGGIKGYKEFTDSLENQDESESIYAIGHKKKLPMLDILLSAEKDGLLDEKGIKEEVDTFLLGGTDTTRMVMAYFTMLMAENKKCQDKARAEVCKVLERSGGKRGMTELSQMPYLEQCIKESMRLYPIASTIFRHTVDDIQLKNYTIPAGVVVICQIIDAHRDPNFWTEPEKFDPDRFLPENCRHRHPFAYLPFSAGPRNCIGQKFGWMEVKAVCSRLLYNFYLEPIDSTRDMQLIGDFVLRPADPFHTKFIRIDRE</sequence>
<evidence type="ECO:0000256" key="15">
    <source>
        <dbReference type="RuleBase" id="RU000461"/>
    </source>
</evidence>
<comment type="similarity">
    <text evidence="5 15">Belongs to the cytochrome P450 family.</text>
</comment>
<dbReference type="SMR" id="A0A7M7LRR6"/>